<dbReference type="GeneTree" id="ENSGT00520000055620"/>
<reference evidence="10" key="1">
    <citation type="submission" date="2011-08" db="EMBL/GenBank/DDBJ databases">
        <title>The draft genome of Latimeria chalumnae.</title>
        <authorList>
            <person name="Di Palma F."/>
            <person name="Alfoldi J."/>
            <person name="Johnson J."/>
            <person name="Berlin A."/>
            <person name="Gnerre S."/>
            <person name="Jaffe D."/>
            <person name="MacCallum I."/>
            <person name="Young S."/>
            <person name="Walker B.J."/>
            <person name="Lander E."/>
            <person name="Lindblad-Toh K."/>
        </authorList>
    </citation>
    <scope>NUCLEOTIDE SEQUENCE [LARGE SCALE GENOMIC DNA]</scope>
    <source>
        <strain evidence="10">Wild caught</strain>
    </source>
</reference>
<dbReference type="SMART" id="SM00239">
    <property type="entry name" value="C2"/>
    <property type="match status" value="1"/>
</dbReference>
<dbReference type="Proteomes" id="UP000008672">
    <property type="component" value="Unassembled WGS sequence"/>
</dbReference>
<dbReference type="EMBL" id="AFYH01160916">
    <property type="status" value="NOT_ANNOTATED_CDS"/>
    <property type="molecule type" value="Genomic_DNA"/>
</dbReference>
<dbReference type="Pfam" id="PF18111">
    <property type="entry name" value="RPGR1_C"/>
    <property type="match status" value="1"/>
</dbReference>
<dbReference type="HOGENOM" id="CLU_002108_0_0_1"/>
<reference evidence="9" key="3">
    <citation type="submission" date="2025-09" db="UniProtKB">
        <authorList>
            <consortium name="Ensembl"/>
        </authorList>
    </citation>
    <scope>IDENTIFICATION</scope>
</reference>
<dbReference type="InterPro" id="IPR000008">
    <property type="entry name" value="C2_dom"/>
</dbReference>
<dbReference type="EMBL" id="AFYH01160915">
    <property type="status" value="NOT_ANNOTATED_CDS"/>
    <property type="molecule type" value="Genomic_DNA"/>
</dbReference>
<feature type="region of interest" description="Disordered" evidence="7">
    <location>
        <begin position="954"/>
        <end position="995"/>
    </location>
</feature>
<dbReference type="InParanoid" id="H3AAL8"/>
<evidence type="ECO:0000256" key="6">
    <source>
        <dbReference type="SAM" id="Coils"/>
    </source>
</evidence>
<dbReference type="GO" id="GO:0046548">
    <property type="term" value="P:retinal rod cell development"/>
    <property type="evidence" value="ECO:0007669"/>
    <property type="project" value="TreeGrafter"/>
</dbReference>
<evidence type="ECO:0000313" key="9">
    <source>
        <dbReference type="Ensembl" id="ENSLACP00000006689.1"/>
    </source>
</evidence>
<evidence type="ECO:0000256" key="1">
    <source>
        <dbReference type="ARBA" id="ARBA00004138"/>
    </source>
</evidence>
<dbReference type="STRING" id="7897.ENSLACP00000006689"/>
<feature type="coiled-coil region" evidence="6">
    <location>
        <begin position="485"/>
        <end position="516"/>
    </location>
</feature>
<keyword evidence="4" id="KW-0969">Cilium</keyword>
<dbReference type="PANTHER" id="PTHR14240:SF3">
    <property type="entry name" value="X-LINKED RETINITIS PIGMENTOSA GTPASE REGULATOR-INTERACTING PROTEIN 1"/>
    <property type="match status" value="1"/>
</dbReference>
<dbReference type="InterPro" id="IPR021656">
    <property type="entry name" value="C2-C2_1"/>
</dbReference>
<comment type="subcellular location">
    <subcellularLocation>
        <location evidence="1">Cell projection</location>
        <location evidence="1">Cilium</location>
    </subcellularLocation>
</comment>
<dbReference type="GO" id="GO:0032391">
    <property type="term" value="C:photoreceptor connecting cilium"/>
    <property type="evidence" value="ECO:0007669"/>
    <property type="project" value="TreeGrafter"/>
</dbReference>
<name>H3AAL8_LATCH</name>
<evidence type="ECO:0000256" key="4">
    <source>
        <dbReference type="ARBA" id="ARBA00023069"/>
    </source>
</evidence>
<feature type="region of interest" description="Disordered" evidence="7">
    <location>
        <begin position="1010"/>
        <end position="1031"/>
    </location>
</feature>
<evidence type="ECO:0000313" key="10">
    <source>
        <dbReference type="Proteomes" id="UP000008672"/>
    </source>
</evidence>
<dbReference type="PROSITE" id="PS50004">
    <property type="entry name" value="C2"/>
    <property type="match status" value="1"/>
</dbReference>
<protein>
    <submittedName>
        <fullName evidence="9">RPGR interacting protein 1</fullName>
    </submittedName>
</protein>
<dbReference type="GO" id="GO:1905515">
    <property type="term" value="P:non-motile cilium assembly"/>
    <property type="evidence" value="ECO:0007669"/>
    <property type="project" value="TreeGrafter"/>
</dbReference>
<dbReference type="PANTHER" id="PTHR14240">
    <property type="entry name" value="RETINITIS PIGMENTOSA GTPASE REGULATOR-INTERACTING PROTEIN"/>
    <property type="match status" value="1"/>
</dbReference>
<dbReference type="Pfam" id="PF00168">
    <property type="entry name" value="C2"/>
    <property type="match status" value="1"/>
</dbReference>
<dbReference type="CDD" id="cd00030">
    <property type="entry name" value="C2"/>
    <property type="match status" value="1"/>
</dbReference>
<dbReference type="FunFam" id="2.60.40.150:FF:000073">
    <property type="entry name" value="protein fantom isoform X1"/>
    <property type="match status" value="1"/>
</dbReference>
<evidence type="ECO:0000256" key="7">
    <source>
        <dbReference type="SAM" id="MobiDB-lite"/>
    </source>
</evidence>
<dbReference type="Gene3D" id="2.60.40.150">
    <property type="entry name" value="C2 domain"/>
    <property type="match status" value="3"/>
</dbReference>
<keyword evidence="3 6" id="KW-0175">Coiled coil</keyword>
<dbReference type="InterPro" id="IPR031139">
    <property type="entry name" value="RPGRIP1_fam"/>
</dbReference>
<comment type="similarity">
    <text evidence="2">Belongs to the RPGRIP1 family.</text>
</comment>
<dbReference type="Pfam" id="PF11618">
    <property type="entry name" value="C2-C2_1"/>
    <property type="match status" value="1"/>
</dbReference>
<feature type="coiled-coil region" evidence="6">
    <location>
        <begin position="34"/>
        <end position="102"/>
    </location>
</feature>
<evidence type="ECO:0000256" key="2">
    <source>
        <dbReference type="ARBA" id="ARBA00006042"/>
    </source>
</evidence>
<dbReference type="EMBL" id="AFYH01160917">
    <property type="status" value="NOT_ANNOTATED_CDS"/>
    <property type="molecule type" value="Genomic_DNA"/>
</dbReference>
<gene>
    <name evidence="9" type="primary">RPGRIP1</name>
</gene>
<dbReference type="InterPro" id="IPR041091">
    <property type="entry name" value="RPGRIP1_C"/>
</dbReference>
<dbReference type="AlphaFoldDB" id="H3AAL8"/>
<keyword evidence="5" id="KW-0966">Cell projection</keyword>
<feature type="coiled-coil region" evidence="6">
    <location>
        <begin position="172"/>
        <end position="206"/>
    </location>
</feature>
<sequence length="1244" mass="143752">DVRSRQHVSNVSREELEERFLHLHEEHLLLKQHARRQEDKIKRMATKLLRLTNERKHGADGSGRRGRDLEAEEMIEELQDKVRELEHQNEGLRNKLSVTRQQLQVQGCRQSPYGHVQSRINTGLRRVTEAIQLQEKLRKAPPKKKWRRYQDPELPIRRPAQTAPPRYRHQLSDEARAETDRLNSKMAELERAAEMFRDILKTKELEFEDALHHIRQQKAEEHRLTIKENVEVIRLQKLLSEKGAALLIMEEKFTQLQESQRAAKAGHDALLASVEELNSQLRDERQKGLTLESQLQNTAVSQRALEEFQERIADLEKERELLKENYDKLLERSIAFEVKRESNWKTEEEQLKQRISNLEETLKAEFSKKNRILDNLSEKREFNEALKKEAHQLQLCIAEQKQEVMALLEKKEKLEVVSLREKEKQEVMSVHEKEKQEVMSLYEKAASIIKEKRDRSFTALQAAHAETVLELEKTRDMLILQHKINKDYQEELDVIMKRTEEEKMEQEKRNQQSAHLLDLRAARIQKLEAQLRDIAYGTRNFRTKADAQLGEVQALPSEVDLDEPTSLRHGENLFELHVQGVYFTPAALRAIADHHPATFCTYAFYDFETHATPVVRGDAPVYDFTSQYAVTMDDPFLQYLQRGSMRLEVHLVMGMQYQTLAACHLHFGDVLEKHDRVYGTATLTGRSFFFRMRGENLGMLEFWVRLRIPVEQTLRLYKQRMKALGYASTGTQDWVQKQQLEISFRKCEGLSSCHSNTGADGASNELHITVTSCSSLTAHWPTPQPSPYAIYHFFNFPDHDTPIIPCSSNPQFNDHRVFSVPMTFDLERYLKFESLWIYVFDDSDLDLTRYLGKAQVPLLSLSHGKAIKGDFILRDVNGYPNGSINVTLEWKFSYLPPGCSTGRASQARPPSTDTPLEVLIKEETSLSLPAHIPQTLDQTEWLKVPAPYWNTRSRRVATSSSKRKSFSQSREISKLIKKHTPPPKHDPPYAMKYPLTPPMMVSLSIDIKESDTVDEQEEQPQEASEGSQGLYFKGTLEPEEADVEATESSESQATDSDDVIIHSHLQKHIKPIYEKIRIEVISLNLDPEAEVVANESVQRVYVEYRFHDVPLEQTETPMSLRKPTCGEDIIFNFSKVIYVDREKNLGRREFLSSLLEGAGPEEGRLKFTVVSDPLDEQEEECQDIGFAYLDVRQILMTGCNIIEEELDILCVQNEDMVIGSLKVSMEAAEALQDIHREFRGAGTL</sequence>
<organism evidence="9 10">
    <name type="scientific">Latimeria chalumnae</name>
    <name type="common">Coelacanth</name>
    <dbReference type="NCBI Taxonomy" id="7897"/>
    <lineage>
        <taxon>Eukaryota</taxon>
        <taxon>Metazoa</taxon>
        <taxon>Chordata</taxon>
        <taxon>Craniata</taxon>
        <taxon>Vertebrata</taxon>
        <taxon>Euteleostomi</taxon>
        <taxon>Coelacanthiformes</taxon>
        <taxon>Coelacanthidae</taxon>
        <taxon>Latimeria</taxon>
    </lineage>
</organism>
<evidence type="ECO:0000259" key="8">
    <source>
        <dbReference type="PROSITE" id="PS50004"/>
    </source>
</evidence>
<accession>H3AAL8</accession>
<keyword evidence="10" id="KW-1185">Reference proteome</keyword>
<dbReference type="InterPro" id="IPR035892">
    <property type="entry name" value="C2_domain_sf"/>
</dbReference>
<dbReference type="SUPFAM" id="SSF49562">
    <property type="entry name" value="C2 domain (Calcium/lipid-binding domain, CaLB)"/>
    <property type="match status" value="2"/>
</dbReference>
<evidence type="ECO:0000256" key="5">
    <source>
        <dbReference type="ARBA" id="ARBA00023273"/>
    </source>
</evidence>
<feature type="domain" description="C2" evidence="8">
    <location>
        <begin position="745"/>
        <end position="871"/>
    </location>
</feature>
<dbReference type="Ensembl" id="ENSLACT00000006743.1">
    <property type="protein sequence ID" value="ENSLACP00000006689.1"/>
    <property type="gene ID" value="ENSLACG00000005932.1"/>
</dbReference>
<reference evidence="9" key="2">
    <citation type="submission" date="2025-08" db="UniProtKB">
        <authorList>
            <consortium name="Ensembl"/>
        </authorList>
    </citation>
    <scope>IDENTIFICATION</scope>
</reference>
<dbReference type="GO" id="GO:0005856">
    <property type="term" value="C:cytoskeleton"/>
    <property type="evidence" value="ECO:0007669"/>
    <property type="project" value="UniProtKB-ARBA"/>
</dbReference>
<proteinExistence type="inferred from homology"/>
<evidence type="ECO:0000256" key="3">
    <source>
        <dbReference type="ARBA" id="ARBA00023054"/>
    </source>
</evidence>
<feature type="coiled-coil region" evidence="6">
    <location>
        <begin position="267"/>
        <end position="417"/>
    </location>
</feature>
<dbReference type="OMA" id="NTLAAGW"/>
<dbReference type="eggNOG" id="ENOG502R3GU">
    <property type="taxonomic scope" value="Eukaryota"/>
</dbReference>